<comment type="caution">
    <text evidence="1">The sequence shown here is derived from an EMBL/GenBank/DDBJ whole genome shotgun (WGS) entry which is preliminary data.</text>
</comment>
<name>A0A094SJM3_9ZZZZ</name>
<evidence type="ECO:0000313" key="1">
    <source>
        <dbReference type="EMBL" id="KGA18673.1"/>
    </source>
</evidence>
<organism evidence="1">
    <name type="scientific">freshwater metagenome</name>
    <dbReference type="NCBI Taxonomy" id="449393"/>
    <lineage>
        <taxon>unclassified sequences</taxon>
        <taxon>metagenomes</taxon>
        <taxon>ecological metagenomes</taxon>
    </lineage>
</organism>
<sequence>MDMELKRSAATGLVLAIATALIPITSYSTMAAGPQTPSCGNYKLTTNEVIAGVQFAKGTYQINSSGISCSKVMGSKGLFAQFLKLKDLDPLPKPWYYLESAVGAPKFSSGSGSGFRVQLITPIPTSALAPSQTLTPA</sequence>
<dbReference type="AlphaFoldDB" id="A0A094SJM3"/>
<protein>
    <submittedName>
        <fullName evidence="1">Uncharacterized protein</fullName>
    </submittedName>
</protein>
<dbReference type="EMBL" id="JNSK01000021">
    <property type="protein sequence ID" value="KGA18673.1"/>
    <property type="molecule type" value="Genomic_DNA"/>
</dbReference>
<accession>A0A094SJM3</accession>
<gene>
    <name evidence="1" type="ORF">GM50_7805</name>
</gene>
<feature type="non-terminal residue" evidence="1">
    <location>
        <position position="137"/>
    </location>
</feature>
<reference evidence="1" key="1">
    <citation type="submission" date="2014-05" db="EMBL/GenBank/DDBJ databases">
        <title>Key roles for freshwater Actinobacteria revealed by deep metagenomic sequencing.</title>
        <authorList>
            <person name="Ghai R."/>
            <person name="Mizuno C.M."/>
            <person name="Picazo A."/>
            <person name="Camacho A."/>
            <person name="Rodriguez-Valera F."/>
        </authorList>
    </citation>
    <scope>NUCLEOTIDE SEQUENCE</scope>
</reference>
<proteinExistence type="predicted"/>